<protein>
    <submittedName>
        <fullName evidence="2">Uncharacterized protein</fullName>
    </submittedName>
</protein>
<feature type="compositionally biased region" description="Basic residues" evidence="1">
    <location>
        <begin position="13"/>
        <end position="22"/>
    </location>
</feature>
<feature type="region of interest" description="Disordered" evidence="1">
    <location>
        <begin position="1"/>
        <end position="45"/>
    </location>
</feature>
<evidence type="ECO:0000256" key="1">
    <source>
        <dbReference type="SAM" id="MobiDB-lite"/>
    </source>
</evidence>
<feature type="compositionally biased region" description="Polar residues" evidence="1">
    <location>
        <begin position="76"/>
        <end position="95"/>
    </location>
</feature>
<sequence>MNDIPEELQQKLSLHHSQRSRRPAGLMSPSERTSHRESFKDVQGLHLASERFSPVRRASDGTAVSGKNQVHLENIYNQTLGHSSPHHNSQSSLKQLQMEYHELQKQSGAIPADKQA</sequence>
<evidence type="ECO:0000313" key="2">
    <source>
        <dbReference type="EMBL" id="CEK67125.1"/>
    </source>
</evidence>
<organism evidence="2">
    <name type="scientific">Arion vulgaris</name>
    <dbReference type="NCBI Taxonomy" id="1028688"/>
    <lineage>
        <taxon>Eukaryota</taxon>
        <taxon>Metazoa</taxon>
        <taxon>Spiralia</taxon>
        <taxon>Lophotrochozoa</taxon>
        <taxon>Mollusca</taxon>
        <taxon>Gastropoda</taxon>
        <taxon>Heterobranchia</taxon>
        <taxon>Euthyneura</taxon>
        <taxon>Panpulmonata</taxon>
        <taxon>Eupulmonata</taxon>
        <taxon>Stylommatophora</taxon>
        <taxon>Helicina</taxon>
        <taxon>Arionoidea</taxon>
        <taxon>Arionidae</taxon>
        <taxon>Arion</taxon>
    </lineage>
</organism>
<accession>A0A0B6ZH98</accession>
<feature type="region of interest" description="Disordered" evidence="1">
    <location>
        <begin position="50"/>
        <end position="69"/>
    </location>
</feature>
<dbReference type="AlphaFoldDB" id="A0A0B6ZH98"/>
<proteinExistence type="predicted"/>
<feature type="non-terminal residue" evidence="2">
    <location>
        <position position="116"/>
    </location>
</feature>
<name>A0A0B6ZH98_9EUPU</name>
<dbReference type="EMBL" id="HACG01020260">
    <property type="protein sequence ID" value="CEK67125.1"/>
    <property type="molecule type" value="Transcribed_RNA"/>
</dbReference>
<feature type="region of interest" description="Disordered" evidence="1">
    <location>
        <begin position="76"/>
        <end position="116"/>
    </location>
</feature>
<reference evidence="2" key="1">
    <citation type="submission" date="2014-12" db="EMBL/GenBank/DDBJ databases">
        <title>Insight into the proteome of Arion vulgaris.</title>
        <authorList>
            <person name="Aradska J."/>
            <person name="Bulat T."/>
            <person name="Smidak R."/>
            <person name="Sarate P."/>
            <person name="Gangsoo J."/>
            <person name="Sialana F."/>
            <person name="Bilban M."/>
            <person name="Lubec G."/>
        </authorList>
    </citation>
    <scope>NUCLEOTIDE SEQUENCE</scope>
    <source>
        <tissue evidence="2">Skin</tissue>
    </source>
</reference>
<gene>
    <name evidence="2" type="primary">ORF61424</name>
</gene>